<proteinExistence type="inferred from homology"/>
<evidence type="ECO:0000256" key="3">
    <source>
        <dbReference type="ARBA" id="ARBA00022729"/>
    </source>
</evidence>
<sequence>MKKISKISIVFVLTLFVFSCEDLLDKTQLDLIGEDKVWNDESLIDAYMADIYSSAEFHMGTQQGNTSRRRHVVLDAGGEARARDGVGAGLINGSMSESGADGDIDYWDWENVRRINVAIQELSNTESTLETSYRETSLGEAYFIRAWVYFSMVKRYGGLPIIKEPQNLTLSLEELKVARSTEEETYDFIGEDCDKAEVLLEGKVQPWGKATNWAALALKSRAMLYAGSIGEFGKVKLNGLVGVSNADKYWDLSLAASQKIIQNGPFQLFDNAVGGTHADKIESYTTMTLTDNPITNTELIFSERFNGAGGKGSSYDLYYHPNVDGNTGWGAVSQVYLETAEMFEYADGSAGTLDRNTLVPGQRHNVSDLFGNKDPRFYASIAIQGTDFGGAPVYFHEGTYVGGVLTLGGTNNGLPASGDSRNSVNSALLNIKGIVREEAPDYNQGTNDWTVFRLGEIYLNYAEAKLALGDDGDGLTKLNAIRTRAGLPLVATLDWPTLKQERTVELIFENHRYWDLRRWRDAEEQLTDVANGGAATFTGLKWLYDADVDKYEITVTNGNNRPERTPNERRFDEKHYYFPIGSGRIADNSVLIENPDY</sequence>
<name>A0A918MPW6_9FLAO</name>
<organism evidence="8 9">
    <name type="scientific">Arenibacter certesii</name>
    <dbReference type="NCBI Taxonomy" id="228955"/>
    <lineage>
        <taxon>Bacteria</taxon>
        <taxon>Pseudomonadati</taxon>
        <taxon>Bacteroidota</taxon>
        <taxon>Flavobacteriia</taxon>
        <taxon>Flavobacteriales</taxon>
        <taxon>Flavobacteriaceae</taxon>
        <taxon>Arenibacter</taxon>
    </lineage>
</organism>
<dbReference type="InterPro" id="IPR012944">
    <property type="entry name" value="SusD_RagB_dom"/>
</dbReference>
<evidence type="ECO:0000256" key="2">
    <source>
        <dbReference type="ARBA" id="ARBA00006275"/>
    </source>
</evidence>
<comment type="subcellular location">
    <subcellularLocation>
        <location evidence="1">Cell outer membrane</location>
    </subcellularLocation>
</comment>
<reference evidence="8" key="1">
    <citation type="journal article" date="2014" name="Int. J. Syst. Evol. Microbiol.">
        <title>Complete genome sequence of Corynebacterium casei LMG S-19264T (=DSM 44701T), isolated from a smear-ripened cheese.</title>
        <authorList>
            <consortium name="US DOE Joint Genome Institute (JGI-PGF)"/>
            <person name="Walter F."/>
            <person name="Albersmeier A."/>
            <person name="Kalinowski J."/>
            <person name="Ruckert C."/>
        </authorList>
    </citation>
    <scope>NUCLEOTIDE SEQUENCE</scope>
    <source>
        <strain evidence="8">KCTC 12113</strain>
    </source>
</reference>
<protein>
    <submittedName>
        <fullName evidence="8">Membrane protein</fullName>
    </submittedName>
</protein>
<keyword evidence="4" id="KW-0472">Membrane</keyword>
<evidence type="ECO:0000256" key="5">
    <source>
        <dbReference type="ARBA" id="ARBA00023237"/>
    </source>
</evidence>
<accession>A0A918MPW6</accession>
<dbReference type="InterPro" id="IPR011990">
    <property type="entry name" value="TPR-like_helical_dom_sf"/>
</dbReference>
<dbReference type="Pfam" id="PF14322">
    <property type="entry name" value="SusD-like_3"/>
    <property type="match status" value="1"/>
</dbReference>
<comment type="similarity">
    <text evidence="2">Belongs to the SusD family.</text>
</comment>
<evidence type="ECO:0000313" key="9">
    <source>
        <dbReference type="Proteomes" id="UP000634668"/>
    </source>
</evidence>
<dbReference type="EMBL" id="BMWP01000035">
    <property type="protein sequence ID" value="GGW48297.1"/>
    <property type="molecule type" value="Genomic_DNA"/>
</dbReference>
<evidence type="ECO:0000256" key="4">
    <source>
        <dbReference type="ARBA" id="ARBA00023136"/>
    </source>
</evidence>
<dbReference type="InterPro" id="IPR033985">
    <property type="entry name" value="SusD-like_N"/>
</dbReference>
<dbReference type="Proteomes" id="UP000634668">
    <property type="component" value="Unassembled WGS sequence"/>
</dbReference>
<dbReference type="Gene3D" id="1.25.40.390">
    <property type="match status" value="1"/>
</dbReference>
<evidence type="ECO:0000259" key="6">
    <source>
        <dbReference type="Pfam" id="PF07980"/>
    </source>
</evidence>
<gene>
    <name evidence="8" type="ORF">GCM10007383_35490</name>
</gene>
<keyword evidence="9" id="KW-1185">Reference proteome</keyword>
<dbReference type="Pfam" id="PF07980">
    <property type="entry name" value="SusD_RagB"/>
    <property type="match status" value="1"/>
</dbReference>
<evidence type="ECO:0000313" key="8">
    <source>
        <dbReference type="EMBL" id="GGW48297.1"/>
    </source>
</evidence>
<feature type="domain" description="SusD-like N-terminal" evidence="7">
    <location>
        <begin position="110"/>
        <end position="224"/>
    </location>
</feature>
<dbReference type="AlphaFoldDB" id="A0A918MPW6"/>
<evidence type="ECO:0000256" key="1">
    <source>
        <dbReference type="ARBA" id="ARBA00004442"/>
    </source>
</evidence>
<keyword evidence="5" id="KW-0998">Cell outer membrane</keyword>
<dbReference type="SUPFAM" id="SSF48452">
    <property type="entry name" value="TPR-like"/>
    <property type="match status" value="1"/>
</dbReference>
<feature type="domain" description="RagB/SusD" evidence="6">
    <location>
        <begin position="297"/>
        <end position="597"/>
    </location>
</feature>
<dbReference type="GO" id="GO:0009279">
    <property type="term" value="C:cell outer membrane"/>
    <property type="evidence" value="ECO:0007669"/>
    <property type="project" value="UniProtKB-SubCell"/>
</dbReference>
<evidence type="ECO:0000259" key="7">
    <source>
        <dbReference type="Pfam" id="PF14322"/>
    </source>
</evidence>
<reference evidence="8" key="2">
    <citation type="submission" date="2020-09" db="EMBL/GenBank/DDBJ databases">
        <authorList>
            <person name="Sun Q."/>
            <person name="Kim S."/>
        </authorList>
    </citation>
    <scope>NUCLEOTIDE SEQUENCE</scope>
    <source>
        <strain evidence="8">KCTC 12113</strain>
    </source>
</reference>
<keyword evidence="3" id="KW-0732">Signal</keyword>
<dbReference type="PROSITE" id="PS51257">
    <property type="entry name" value="PROKAR_LIPOPROTEIN"/>
    <property type="match status" value="1"/>
</dbReference>
<comment type="caution">
    <text evidence="8">The sequence shown here is derived from an EMBL/GenBank/DDBJ whole genome shotgun (WGS) entry which is preliminary data.</text>
</comment>
<dbReference type="RefSeq" id="WP_026814606.1">
    <property type="nucleotide sequence ID" value="NZ_BMWP01000035.1"/>
</dbReference>